<dbReference type="PANTHER" id="PTHR30632:SF0">
    <property type="entry name" value="SULFATE-BINDING PROTEIN"/>
    <property type="match status" value="1"/>
</dbReference>
<evidence type="ECO:0000313" key="5">
    <source>
        <dbReference type="Proteomes" id="UP000233256"/>
    </source>
</evidence>
<dbReference type="InterPro" id="IPR050682">
    <property type="entry name" value="ModA/WtpA"/>
</dbReference>
<evidence type="ECO:0000256" key="3">
    <source>
        <dbReference type="ARBA" id="ARBA00022729"/>
    </source>
</evidence>
<organism evidence="4 5">
    <name type="scientific">Candidatus Wallbacteria bacterium HGW-Wallbacteria-1</name>
    <dbReference type="NCBI Taxonomy" id="2013854"/>
    <lineage>
        <taxon>Bacteria</taxon>
        <taxon>Candidatus Walliibacteriota</taxon>
    </lineage>
</organism>
<evidence type="ECO:0000313" key="4">
    <source>
        <dbReference type="EMBL" id="PKK89108.1"/>
    </source>
</evidence>
<keyword evidence="2" id="KW-0479">Metal-binding</keyword>
<dbReference type="InterPro" id="IPR005950">
    <property type="entry name" value="ModA"/>
</dbReference>
<dbReference type="PANTHER" id="PTHR30632">
    <property type="entry name" value="MOLYBDATE-BINDING PERIPLASMIC PROTEIN"/>
    <property type="match status" value="1"/>
</dbReference>
<gene>
    <name evidence="4" type="primary">modA</name>
    <name evidence="4" type="ORF">CVV64_15900</name>
</gene>
<dbReference type="GO" id="GO:0030973">
    <property type="term" value="F:molybdate ion binding"/>
    <property type="evidence" value="ECO:0007669"/>
    <property type="project" value="TreeGrafter"/>
</dbReference>
<dbReference type="GO" id="GO:0015689">
    <property type="term" value="P:molybdate ion transport"/>
    <property type="evidence" value="ECO:0007669"/>
    <property type="project" value="InterPro"/>
</dbReference>
<dbReference type="SUPFAM" id="SSF53850">
    <property type="entry name" value="Periplasmic binding protein-like II"/>
    <property type="match status" value="1"/>
</dbReference>
<dbReference type="NCBIfam" id="TIGR01256">
    <property type="entry name" value="modA"/>
    <property type="match status" value="1"/>
</dbReference>
<name>A0A2N1PL87_9BACT</name>
<evidence type="ECO:0000256" key="2">
    <source>
        <dbReference type="ARBA" id="ARBA00022723"/>
    </source>
</evidence>
<proteinExistence type="inferred from homology"/>
<dbReference type="AlphaFoldDB" id="A0A2N1PL87"/>
<dbReference type="Proteomes" id="UP000233256">
    <property type="component" value="Unassembled WGS sequence"/>
</dbReference>
<dbReference type="Gene3D" id="3.40.190.10">
    <property type="entry name" value="Periplasmic binding protein-like II"/>
    <property type="match status" value="2"/>
</dbReference>
<dbReference type="Pfam" id="PF13531">
    <property type="entry name" value="SBP_bac_11"/>
    <property type="match status" value="1"/>
</dbReference>
<protein>
    <submittedName>
        <fullName evidence="4">Molybdate ABC transporter substrate-binding protein</fullName>
    </submittedName>
</protein>
<comment type="caution">
    <text evidence="4">The sequence shown here is derived from an EMBL/GenBank/DDBJ whole genome shotgun (WGS) entry which is preliminary data.</text>
</comment>
<evidence type="ECO:0000256" key="1">
    <source>
        <dbReference type="ARBA" id="ARBA00009175"/>
    </source>
</evidence>
<comment type="similarity">
    <text evidence="1">Belongs to the bacterial solute-binding protein ModA family.</text>
</comment>
<reference evidence="4 5" key="1">
    <citation type="journal article" date="2017" name="ISME J.">
        <title>Potential for microbial H2 and metal transformations associated with novel bacteria and archaea in deep terrestrial subsurface sediments.</title>
        <authorList>
            <person name="Hernsdorf A.W."/>
            <person name="Amano Y."/>
            <person name="Miyakawa K."/>
            <person name="Ise K."/>
            <person name="Suzuki Y."/>
            <person name="Anantharaman K."/>
            <person name="Probst A."/>
            <person name="Burstein D."/>
            <person name="Thomas B.C."/>
            <person name="Banfield J.F."/>
        </authorList>
    </citation>
    <scope>NUCLEOTIDE SEQUENCE [LARGE SCALE GENOMIC DNA]</scope>
    <source>
        <strain evidence="4">HGW-Wallbacteria-1</strain>
    </source>
</reference>
<dbReference type="GO" id="GO:0046872">
    <property type="term" value="F:metal ion binding"/>
    <property type="evidence" value="ECO:0007669"/>
    <property type="project" value="UniProtKB-KW"/>
</dbReference>
<sequence>MKISRYVSGYASGAVKILIALFFVTNPILPVMSAPGQLPAPKGEIEFFVPCGLIYAFKEVLSDFRAGNPRITTTDYYDNAINLVRKIINDNKRPDIIISPGETELGLLREKGLIDESSITPFAEVTMVLVVPVKNRAGIMKIEDMTSDAAKTLSLADPRFNSVGYYAKQVLDHYGIFDKIKNKTIFTDNPIMAVNYVGKNRADALLHYKTCPFQTAVTKLPDPKEKYWLVQDIPVEAHDPIYFYFAVLKDARNRNAAMAFRDYLMDSKTIAKMNSMGVPRIFRKPPVRPVAGEGGKASGQPAAAGAAGAATSAEVKFGVPIPAGKVVVECYYPFNEEHEFMKAYLKTLEAKFPGKVKVRVIDFRDDDGYLEWRRTGLTCGAVFINKEHLQKFTLNGEEKTIDFQKRMEVYWTSEELEAAIQNHIDKL</sequence>
<keyword evidence="3" id="KW-0732">Signal</keyword>
<dbReference type="EMBL" id="PGXC01000025">
    <property type="protein sequence ID" value="PKK89108.1"/>
    <property type="molecule type" value="Genomic_DNA"/>
</dbReference>
<accession>A0A2N1PL87</accession>